<comment type="cofactor">
    <cofactor evidence="1">
        <name>FAD</name>
        <dbReference type="ChEBI" id="CHEBI:57692"/>
    </cofactor>
</comment>
<dbReference type="Proteomes" id="UP000539642">
    <property type="component" value="Unassembled WGS sequence"/>
</dbReference>
<dbReference type="SUPFAM" id="SSF47203">
    <property type="entry name" value="Acyl-CoA dehydrogenase C-terminal domain-like"/>
    <property type="match status" value="1"/>
</dbReference>
<evidence type="ECO:0000256" key="2">
    <source>
        <dbReference type="ARBA" id="ARBA00009347"/>
    </source>
</evidence>
<dbReference type="InterPro" id="IPR009100">
    <property type="entry name" value="AcylCoA_DH/oxidase_NM_dom_sf"/>
</dbReference>
<dbReference type="AlphaFoldDB" id="A0A840V656"/>
<evidence type="ECO:0000256" key="1">
    <source>
        <dbReference type="ARBA" id="ARBA00001974"/>
    </source>
</evidence>
<dbReference type="Gene3D" id="2.40.110.10">
    <property type="entry name" value="Butyryl-CoA Dehydrogenase, subunit A, domain 2"/>
    <property type="match status" value="1"/>
</dbReference>
<dbReference type="InterPro" id="IPR006091">
    <property type="entry name" value="Acyl-CoA_Oxase/DH_mid-dom"/>
</dbReference>
<keyword evidence="6" id="KW-0560">Oxidoreductase</keyword>
<feature type="domain" description="Acyl-CoA dehydrogenase/oxidase N-terminal" evidence="8">
    <location>
        <begin position="5"/>
        <end position="113"/>
    </location>
</feature>
<dbReference type="Pfam" id="PF02770">
    <property type="entry name" value="Acyl-CoA_dh_M"/>
    <property type="match status" value="1"/>
</dbReference>
<evidence type="ECO:0000313" key="10">
    <source>
        <dbReference type="Proteomes" id="UP000539642"/>
    </source>
</evidence>
<accession>A0A840V656</accession>
<comment type="subunit">
    <text evidence="3">Homotetramer.</text>
</comment>
<comment type="similarity">
    <text evidence="2">Belongs to the acyl-CoA dehydrogenase family.</text>
</comment>
<dbReference type="GO" id="GO:0050660">
    <property type="term" value="F:flavin adenine dinucleotide binding"/>
    <property type="evidence" value="ECO:0007669"/>
    <property type="project" value="InterPro"/>
</dbReference>
<keyword evidence="10" id="KW-1185">Reference proteome</keyword>
<name>A0A840V656_9BACT</name>
<dbReference type="PANTHER" id="PTHR43884:SF12">
    <property type="entry name" value="ISOVALERYL-COA DEHYDROGENASE, MITOCHONDRIAL-RELATED"/>
    <property type="match status" value="1"/>
</dbReference>
<dbReference type="Gene3D" id="1.20.140.10">
    <property type="entry name" value="Butyryl-CoA Dehydrogenase, subunit A, domain 3"/>
    <property type="match status" value="1"/>
</dbReference>
<keyword evidence="5" id="KW-0274">FAD</keyword>
<dbReference type="Gene3D" id="1.10.540.10">
    <property type="entry name" value="Acyl-CoA dehydrogenase/oxidase, N-terminal domain"/>
    <property type="match status" value="1"/>
</dbReference>
<dbReference type="FunFam" id="2.40.110.10:FF:000001">
    <property type="entry name" value="Acyl-CoA dehydrogenase, mitochondrial"/>
    <property type="match status" value="1"/>
</dbReference>
<dbReference type="RefSeq" id="WP_183352191.1">
    <property type="nucleotide sequence ID" value="NZ_JACHEO010000025.1"/>
</dbReference>
<reference evidence="9 10" key="1">
    <citation type="submission" date="2020-08" db="EMBL/GenBank/DDBJ databases">
        <title>Genomic Encyclopedia of Type Strains, Phase IV (KMG-IV): sequencing the most valuable type-strain genomes for metagenomic binning, comparative biology and taxonomic classification.</title>
        <authorList>
            <person name="Goeker M."/>
        </authorList>
    </citation>
    <scope>NUCLEOTIDE SEQUENCE [LARGE SCALE GENOMIC DNA]</scope>
    <source>
        <strain evidence="9 10">DSM 28570</strain>
    </source>
</reference>
<sequence>MKHLTEEQRLTIDMVRDVVAKEIAPRAQELDETAAFPEHARDLFAELGLLNPLLPEEYGGTGMPVSTLALVLEELAKACAATALLLIAQTDGMLPIIHGGSPELKERFLRPFAGESKLLTALGATEPNAGSDLLGMKTRAVRQGDTYVINGQKCFITNGSVADIIVVYAMTDPDKKAKGMTAFVVEKGTPGLIYGRNENKMGMRGSINSELFFENMEVPAANIIGVEGGGFKNLMETLTINRIFCAAQAVGIAQGALDIAI</sequence>
<proteinExistence type="inferred from homology"/>
<evidence type="ECO:0000256" key="3">
    <source>
        <dbReference type="ARBA" id="ARBA00011881"/>
    </source>
</evidence>
<keyword evidence="4" id="KW-0285">Flavoprotein</keyword>
<dbReference type="Pfam" id="PF02771">
    <property type="entry name" value="Acyl-CoA_dh_N"/>
    <property type="match status" value="1"/>
</dbReference>
<evidence type="ECO:0000256" key="4">
    <source>
        <dbReference type="ARBA" id="ARBA00022630"/>
    </source>
</evidence>
<feature type="domain" description="Acyl-CoA oxidase/dehydrogenase middle" evidence="7">
    <location>
        <begin position="121"/>
        <end position="216"/>
    </location>
</feature>
<organism evidence="9 10">
    <name type="scientific">Desulfoprunum benzoelyticum</name>
    <dbReference type="NCBI Taxonomy" id="1506996"/>
    <lineage>
        <taxon>Bacteria</taxon>
        <taxon>Pseudomonadati</taxon>
        <taxon>Thermodesulfobacteriota</taxon>
        <taxon>Desulfobulbia</taxon>
        <taxon>Desulfobulbales</taxon>
        <taxon>Desulfobulbaceae</taxon>
        <taxon>Desulfoprunum</taxon>
    </lineage>
</organism>
<dbReference type="InterPro" id="IPR036250">
    <property type="entry name" value="AcylCo_DH-like_C"/>
</dbReference>
<evidence type="ECO:0000259" key="7">
    <source>
        <dbReference type="Pfam" id="PF02770"/>
    </source>
</evidence>
<gene>
    <name evidence="9" type="ORF">HNQ81_003144</name>
</gene>
<dbReference type="EMBL" id="JACHEO010000025">
    <property type="protein sequence ID" value="MBB5349390.1"/>
    <property type="molecule type" value="Genomic_DNA"/>
</dbReference>
<feature type="non-terminal residue" evidence="9">
    <location>
        <position position="261"/>
    </location>
</feature>
<evidence type="ECO:0000256" key="6">
    <source>
        <dbReference type="ARBA" id="ARBA00023002"/>
    </source>
</evidence>
<dbReference type="InterPro" id="IPR037069">
    <property type="entry name" value="AcylCoA_DH/ox_N_sf"/>
</dbReference>
<evidence type="ECO:0000313" key="9">
    <source>
        <dbReference type="EMBL" id="MBB5349390.1"/>
    </source>
</evidence>
<evidence type="ECO:0000256" key="5">
    <source>
        <dbReference type="ARBA" id="ARBA00022827"/>
    </source>
</evidence>
<protein>
    <submittedName>
        <fullName evidence="9">Alkylation response protein AidB-like acyl-CoA dehydrogenase</fullName>
    </submittedName>
</protein>
<dbReference type="PANTHER" id="PTHR43884">
    <property type="entry name" value="ACYL-COA DEHYDROGENASE"/>
    <property type="match status" value="1"/>
</dbReference>
<comment type="caution">
    <text evidence="9">The sequence shown here is derived from an EMBL/GenBank/DDBJ whole genome shotgun (WGS) entry which is preliminary data.</text>
</comment>
<dbReference type="InterPro" id="IPR046373">
    <property type="entry name" value="Acyl-CoA_Oxase/DH_mid-dom_sf"/>
</dbReference>
<evidence type="ECO:0000259" key="8">
    <source>
        <dbReference type="Pfam" id="PF02771"/>
    </source>
</evidence>
<dbReference type="GO" id="GO:0003995">
    <property type="term" value="F:acyl-CoA dehydrogenase activity"/>
    <property type="evidence" value="ECO:0007669"/>
    <property type="project" value="TreeGrafter"/>
</dbReference>
<dbReference type="InterPro" id="IPR013786">
    <property type="entry name" value="AcylCoA_DH/ox_N"/>
</dbReference>
<dbReference type="SUPFAM" id="SSF56645">
    <property type="entry name" value="Acyl-CoA dehydrogenase NM domain-like"/>
    <property type="match status" value="1"/>
</dbReference>